<comment type="caution">
    <text evidence="1">The sequence shown here is derived from an EMBL/GenBank/DDBJ whole genome shotgun (WGS) entry which is preliminary data.</text>
</comment>
<evidence type="ECO:0000313" key="2">
    <source>
        <dbReference type="Proteomes" id="UP000654257"/>
    </source>
</evidence>
<dbReference type="Proteomes" id="UP000654257">
    <property type="component" value="Unassembled WGS sequence"/>
</dbReference>
<reference evidence="1" key="1">
    <citation type="journal article" date="2014" name="Int. J. Syst. Evol. Microbiol.">
        <title>Complete genome sequence of Corynebacterium casei LMG S-19264T (=DSM 44701T), isolated from a smear-ripened cheese.</title>
        <authorList>
            <consortium name="US DOE Joint Genome Institute (JGI-PGF)"/>
            <person name="Walter F."/>
            <person name="Albersmeier A."/>
            <person name="Kalinowski J."/>
            <person name="Ruckert C."/>
        </authorList>
    </citation>
    <scope>NUCLEOTIDE SEQUENCE</scope>
    <source>
        <strain evidence="1">CCM 7905</strain>
    </source>
</reference>
<protein>
    <submittedName>
        <fullName evidence="1">Uncharacterized protein</fullName>
    </submittedName>
</protein>
<name>A0A917G019_9NOCA</name>
<accession>A0A917G019</accession>
<gene>
    <name evidence="1" type="ORF">GCM10007304_32490</name>
</gene>
<keyword evidence="2" id="KW-1185">Reference proteome</keyword>
<evidence type="ECO:0000313" key="1">
    <source>
        <dbReference type="EMBL" id="GGG15906.1"/>
    </source>
</evidence>
<dbReference type="AlphaFoldDB" id="A0A917G019"/>
<reference evidence="1" key="2">
    <citation type="submission" date="2020-09" db="EMBL/GenBank/DDBJ databases">
        <authorList>
            <person name="Sun Q."/>
            <person name="Sedlacek I."/>
        </authorList>
    </citation>
    <scope>NUCLEOTIDE SEQUENCE</scope>
    <source>
        <strain evidence="1">CCM 7905</strain>
    </source>
</reference>
<dbReference type="EMBL" id="BMCU01000003">
    <property type="protein sequence ID" value="GGG15906.1"/>
    <property type="molecule type" value="Genomic_DNA"/>
</dbReference>
<proteinExistence type="predicted"/>
<sequence length="149" mass="15138">MASAVGPTDVSFAFSSDGSTVTNTITNNSGTPLTCSTSVAAAPGGVLPAVTELSTEQLYESGTVATGTSTQTVRDIPDGSYVALGSCGRAESDPALWVSSYPGVNDVLRLYPYPAYEVQEASPIVVLPAGGPVQIVTDFLRQLGAAFGS</sequence>
<organism evidence="1 2">
    <name type="scientific">Rhodococcoides trifolii</name>
    <dbReference type="NCBI Taxonomy" id="908250"/>
    <lineage>
        <taxon>Bacteria</taxon>
        <taxon>Bacillati</taxon>
        <taxon>Actinomycetota</taxon>
        <taxon>Actinomycetes</taxon>
        <taxon>Mycobacteriales</taxon>
        <taxon>Nocardiaceae</taxon>
        <taxon>Rhodococcoides</taxon>
    </lineage>
</organism>